<feature type="transmembrane region" description="Helical" evidence="8">
    <location>
        <begin position="230"/>
        <end position="253"/>
    </location>
</feature>
<sequence>MHQLFVDWRLLVGATQYWLAGGDPYGAYILPDGLTFEPGWFAYPPPVLLILIPLTVFPWFITGLLVQILAVVGFEYWSRQTTGQMTLVWMVLWLPLLQGVVLGQTTLLVVVVLLLAEFARRQGLLVAAGLLLALAILKPQAVALPVLWLLSLALIRGQWSLLVAFFLSSLLLWGTTLLLAGPEIYLWWLRGLQAYRSILPNRPLLFPPAGWLLGGMACFLWYRYGRGDPFGLALLVNTLIYPLSVVYVALALAPVVMRWRPQTPWYPLVLSWFIPLFFTQLPRTAETIAATTQLVVATALFAALLPPLRWRLR</sequence>
<organism evidence="9 10">
    <name type="scientific">Candidatus Chloroploca asiatica</name>
    <dbReference type="NCBI Taxonomy" id="1506545"/>
    <lineage>
        <taxon>Bacteria</taxon>
        <taxon>Bacillati</taxon>
        <taxon>Chloroflexota</taxon>
        <taxon>Chloroflexia</taxon>
        <taxon>Chloroflexales</taxon>
        <taxon>Chloroflexineae</taxon>
        <taxon>Oscillochloridaceae</taxon>
        <taxon>Candidatus Chloroploca</taxon>
    </lineage>
</organism>
<dbReference type="OrthoDB" id="151994at2"/>
<proteinExistence type="inferred from homology"/>
<dbReference type="EMBL" id="LYXE01000057">
    <property type="protein sequence ID" value="PDW00144.1"/>
    <property type="molecule type" value="Genomic_DNA"/>
</dbReference>
<feature type="transmembrane region" description="Helical" evidence="8">
    <location>
        <begin position="265"/>
        <end position="282"/>
    </location>
</feature>
<dbReference type="Proteomes" id="UP000220922">
    <property type="component" value="Unassembled WGS sequence"/>
</dbReference>
<comment type="similarity">
    <text evidence="7">Belongs to the glycosyltransferase 87 family.</text>
</comment>
<evidence type="ECO:0000256" key="5">
    <source>
        <dbReference type="ARBA" id="ARBA00022989"/>
    </source>
</evidence>
<evidence type="ECO:0000256" key="7">
    <source>
        <dbReference type="ARBA" id="ARBA00024033"/>
    </source>
</evidence>
<evidence type="ECO:0000256" key="4">
    <source>
        <dbReference type="ARBA" id="ARBA00022692"/>
    </source>
</evidence>
<dbReference type="GO" id="GO:0005886">
    <property type="term" value="C:plasma membrane"/>
    <property type="evidence" value="ECO:0007669"/>
    <property type="project" value="UniProtKB-SubCell"/>
</dbReference>
<dbReference type="Pfam" id="PF09594">
    <property type="entry name" value="GT87"/>
    <property type="match status" value="1"/>
</dbReference>
<evidence type="ECO:0000256" key="1">
    <source>
        <dbReference type="ARBA" id="ARBA00004651"/>
    </source>
</evidence>
<feature type="transmembrane region" description="Helical" evidence="8">
    <location>
        <begin position="47"/>
        <end position="72"/>
    </location>
</feature>
<feature type="transmembrane region" description="Helical" evidence="8">
    <location>
        <begin position="204"/>
        <end position="224"/>
    </location>
</feature>
<dbReference type="RefSeq" id="WP_097651252.1">
    <property type="nucleotide sequence ID" value="NZ_LYXE01000057.1"/>
</dbReference>
<evidence type="ECO:0000256" key="8">
    <source>
        <dbReference type="SAM" id="Phobius"/>
    </source>
</evidence>
<feature type="transmembrane region" description="Helical" evidence="8">
    <location>
        <begin position="92"/>
        <end position="116"/>
    </location>
</feature>
<dbReference type="AlphaFoldDB" id="A0A2H3L5H0"/>
<keyword evidence="2" id="KW-1003">Cell membrane</keyword>
<evidence type="ECO:0000256" key="2">
    <source>
        <dbReference type="ARBA" id="ARBA00022475"/>
    </source>
</evidence>
<comment type="subcellular location">
    <subcellularLocation>
        <location evidence="1">Cell membrane</location>
        <topology evidence="1">Multi-pass membrane protein</topology>
    </subcellularLocation>
</comment>
<keyword evidence="10" id="KW-1185">Reference proteome</keyword>
<accession>A0A2H3L5H0</accession>
<gene>
    <name evidence="9" type="ORF">A9Q02_22020</name>
</gene>
<keyword evidence="3" id="KW-0808">Transferase</keyword>
<evidence type="ECO:0008006" key="11">
    <source>
        <dbReference type="Google" id="ProtNLM"/>
    </source>
</evidence>
<comment type="caution">
    <text evidence="9">The sequence shown here is derived from an EMBL/GenBank/DDBJ whole genome shotgun (WGS) entry which is preliminary data.</text>
</comment>
<reference evidence="9 10" key="1">
    <citation type="submission" date="2016-05" db="EMBL/GenBank/DDBJ databases">
        <authorList>
            <person name="Lavstsen T."/>
            <person name="Jespersen J.S."/>
        </authorList>
    </citation>
    <scope>NUCLEOTIDE SEQUENCE [LARGE SCALE GENOMIC DNA]</scope>
    <source>
        <strain evidence="9 10">B7-9</strain>
    </source>
</reference>
<keyword evidence="4 8" id="KW-0812">Transmembrane</keyword>
<feature type="transmembrane region" description="Helical" evidence="8">
    <location>
        <begin position="162"/>
        <end position="188"/>
    </location>
</feature>
<dbReference type="GO" id="GO:0016758">
    <property type="term" value="F:hexosyltransferase activity"/>
    <property type="evidence" value="ECO:0007669"/>
    <property type="project" value="InterPro"/>
</dbReference>
<keyword evidence="6 8" id="KW-0472">Membrane</keyword>
<evidence type="ECO:0000256" key="3">
    <source>
        <dbReference type="ARBA" id="ARBA00022679"/>
    </source>
</evidence>
<feature type="transmembrane region" description="Helical" evidence="8">
    <location>
        <begin position="288"/>
        <end position="308"/>
    </location>
</feature>
<evidence type="ECO:0000313" key="10">
    <source>
        <dbReference type="Proteomes" id="UP000220922"/>
    </source>
</evidence>
<keyword evidence="5 8" id="KW-1133">Transmembrane helix</keyword>
<feature type="transmembrane region" description="Helical" evidence="8">
    <location>
        <begin position="123"/>
        <end position="150"/>
    </location>
</feature>
<evidence type="ECO:0000313" key="9">
    <source>
        <dbReference type="EMBL" id="PDW00144.1"/>
    </source>
</evidence>
<protein>
    <recommendedName>
        <fullName evidence="11">DUF2029 domain-containing protein</fullName>
    </recommendedName>
</protein>
<evidence type="ECO:0000256" key="6">
    <source>
        <dbReference type="ARBA" id="ARBA00023136"/>
    </source>
</evidence>
<name>A0A2H3L5H0_9CHLR</name>
<dbReference type="InterPro" id="IPR018584">
    <property type="entry name" value="GT87"/>
</dbReference>